<keyword evidence="5" id="KW-0805">Transcription regulation</keyword>
<keyword evidence="8" id="KW-0863">Zinc-finger</keyword>
<dbReference type="SUPFAM" id="SSF57667">
    <property type="entry name" value="beta-beta-alpha zinc fingers"/>
    <property type="match status" value="4"/>
</dbReference>
<accession>A0ABD0S499</accession>
<evidence type="ECO:0000259" key="10">
    <source>
        <dbReference type="PROSITE" id="PS50157"/>
    </source>
</evidence>
<dbReference type="InterPro" id="IPR036236">
    <property type="entry name" value="Znf_C2H2_sf"/>
</dbReference>
<keyword evidence="4" id="KW-0862">Zinc</keyword>
<evidence type="ECO:0000256" key="5">
    <source>
        <dbReference type="ARBA" id="ARBA00023015"/>
    </source>
</evidence>
<feature type="domain" description="C2H2-type" evidence="10">
    <location>
        <begin position="559"/>
        <end position="582"/>
    </location>
</feature>
<evidence type="ECO:0000256" key="2">
    <source>
        <dbReference type="ARBA" id="ARBA00022723"/>
    </source>
</evidence>
<feature type="region of interest" description="Disordered" evidence="9">
    <location>
        <begin position="153"/>
        <end position="199"/>
    </location>
</feature>
<evidence type="ECO:0000256" key="6">
    <source>
        <dbReference type="ARBA" id="ARBA00023163"/>
    </source>
</evidence>
<evidence type="ECO:0000256" key="7">
    <source>
        <dbReference type="ARBA" id="ARBA00023242"/>
    </source>
</evidence>
<gene>
    <name evidence="11" type="ORF">ABMA28_012568</name>
</gene>
<feature type="domain" description="C2H2-type" evidence="10">
    <location>
        <begin position="380"/>
        <end position="407"/>
    </location>
</feature>
<dbReference type="AlphaFoldDB" id="A0ABD0S499"/>
<evidence type="ECO:0000256" key="4">
    <source>
        <dbReference type="ARBA" id="ARBA00022833"/>
    </source>
</evidence>
<feature type="domain" description="C2H2-type" evidence="10">
    <location>
        <begin position="498"/>
        <end position="526"/>
    </location>
</feature>
<evidence type="ECO:0000256" key="1">
    <source>
        <dbReference type="ARBA" id="ARBA00004123"/>
    </source>
</evidence>
<comment type="subcellular location">
    <subcellularLocation>
        <location evidence="1">Nucleus</location>
    </subcellularLocation>
</comment>
<dbReference type="Proteomes" id="UP001549921">
    <property type="component" value="Unassembled WGS sequence"/>
</dbReference>
<evidence type="ECO:0000313" key="11">
    <source>
        <dbReference type="EMBL" id="KAL0808901.1"/>
    </source>
</evidence>
<protein>
    <recommendedName>
        <fullName evidence="10">C2H2-type domain-containing protein</fullName>
    </recommendedName>
</protein>
<evidence type="ECO:0000256" key="3">
    <source>
        <dbReference type="ARBA" id="ARBA00022737"/>
    </source>
</evidence>
<evidence type="ECO:0000256" key="9">
    <source>
        <dbReference type="SAM" id="MobiDB-lite"/>
    </source>
</evidence>
<feature type="domain" description="C2H2-type" evidence="10">
    <location>
        <begin position="469"/>
        <end position="497"/>
    </location>
</feature>
<proteinExistence type="predicted"/>
<feature type="compositionally biased region" description="Basic residues" evidence="9">
    <location>
        <begin position="175"/>
        <end position="191"/>
    </location>
</feature>
<reference evidence="11 12" key="1">
    <citation type="submission" date="2024-06" db="EMBL/GenBank/DDBJ databases">
        <title>A chromosome-level genome assembly of beet webworm, Loxostege sticticalis.</title>
        <authorList>
            <person name="Zhang Y."/>
        </authorList>
    </citation>
    <scope>NUCLEOTIDE SEQUENCE [LARGE SCALE GENOMIC DNA]</scope>
    <source>
        <strain evidence="11">AQ028</strain>
        <tissue evidence="11">Male pupae</tissue>
    </source>
</reference>
<keyword evidence="3" id="KW-0677">Repeat</keyword>
<dbReference type="GO" id="GO:0008270">
    <property type="term" value="F:zinc ion binding"/>
    <property type="evidence" value="ECO:0007669"/>
    <property type="project" value="UniProtKB-KW"/>
</dbReference>
<keyword evidence="7" id="KW-0539">Nucleus</keyword>
<dbReference type="PROSITE" id="PS00028">
    <property type="entry name" value="ZINC_FINGER_C2H2_1"/>
    <property type="match status" value="6"/>
</dbReference>
<keyword evidence="2" id="KW-0479">Metal-binding</keyword>
<dbReference type="PANTHER" id="PTHR24399">
    <property type="entry name" value="ZINC FINGER AND BTB DOMAIN-CONTAINING"/>
    <property type="match status" value="1"/>
</dbReference>
<evidence type="ECO:0000256" key="8">
    <source>
        <dbReference type="PROSITE-ProRule" id="PRU00042"/>
    </source>
</evidence>
<dbReference type="Pfam" id="PF00096">
    <property type="entry name" value="zf-C2H2"/>
    <property type="match status" value="5"/>
</dbReference>
<dbReference type="PROSITE" id="PS50157">
    <property type="entry name" value="ZINC_FINGER_C2H2_2"/>
    <property type="match status" value="7"/>
</dbReference>
<dbReference type="Gene3D" id="3.30.160.60">
    <property type="entry name" value="Classic Zinc Finger"/>
    <property type="match status" value="5"/>
</dbReference>
<evidence type="ECO:0000313" key="12">
    <source>
        <dbReference type="Proteomes" id="UP001549921"/>
    </source>
</evidence>
<comment type="caution">
    <text evidence="11">The sequence shown here is derived from an EMBL/GenBank/DDBJ whole genome shotgun (WGS) entry which is preliminary data.</text>
</comment>
<feature type="domain" description="C2H2-type" evidence="10">
    <location>
        <begin position="353"/>
        <end position="376"/>
    </location>
</feature>
<organism evidence="11 12">
    <name type="scientific">Loxostege sticticalis</name>
    <name type="common">Beet webworm moth</name>
    <dbReference type="NCBI Taxonomy" id="481309"/>
    <lineage>
        <taxon>Eukaryota</taxon>
        <taxon>Metazoa</taxon>
        <taxon>Ecdysozoa</taxon>
        <taxon>Arthropoda</taxon>
        <taxon>Hexapoda</taxon>
        <taxon>Insecta</taxon>
        <taxon>Pterygota</taxon>
        <taxon>Neoptera</taxon>
        <taxon>Endopterygota</taxon>
        <taxon>Lepidoptera</taxon>
        <taxon>Glossata</taxon>
        <taxon>Ditrysia</taxon>
        <taxon>Pyraloidea</taxon>
        <taxon>Crambidae</taxon>
        <taxon>Pyraustinae</taxon>
        <taxon>Loxostege</taxon>
    </lineage>
</organism>
<dbReference type="GO" id="GO:0005634">
    <property type="term" value="C:nucleus"/>
    <property type="evidence" value="ECO:0007669"/>
    <property type="project" value="UniProtKB-SubCell"/>
</dbReference>
<dbReference type="EMBL" id="JBEDNZ010000030">
    <property type="protein sequence ID" value="KAL0808901.1"/>
    <property type="molecule type" value="Genomic_DNA"/>
</dbReference>
<dbReference type="SMART" id="SM00355">
    <property type="entry name" value="ZnF_C2H2"/>
    <property type="match status" value="11"/>
</dbReference>
<dbReference type="InterPro" id="IPR013087">
    <property type="entry name" value="Znf_C2H2_type"/>
</dbReference>
<keyword evidence="6" id="KW-0804">Transcription</keyword>
<name>A0ABD0S499_LOXSC</name>
<feature type="domain" description="C2H2-type" evidence="10">
    <location>
        <begin position="531"/>
        <end position="558"/>
    </location>
</feature>
<feature type="domain" description="C2H2-type" evidence="10">
    <location>
        <begin position="436"/>
        <end position="466"/>
    </location>
</feature>
<sequence length="609" mass="70648">MDDCPELSLKQLCCTCLSQDRKLMQLCRLKEGINNLYFLLSYDSQAYREGFNNDTANWYICWECWAVMRRISRFRSQACAAQKQLSDIVDGRTDLKLLDICLSRLAIAHKTSYDETVYSDSDLADNFIDCGPDIKAESDDDIPLSELHNTSFVDDRHSEEDTGSQERTANVQPVYKKRKKNSDGKKKKKSSKCSSKSDSDKKYFTMTEMSEKEMRESRDKRKMAAVYAEALYKCETCIEWVKNKIDLAKHILEFHTEKPRHNQCEICLSYIKTAALAGHRTAHYTKYACAFCDAIAYSGCEILRHLKSGHSIKNVDIPGCKNKGDRKTPHVLNPGSKPRRNAAMMDKRTPFGYQCTECDKYFDNKNQRWKHVQQKHREGYKCAVCSKRFAFKNNLARHEQMHKAPPPREECPHCHKQVRVDLLKAHARIHSHREQFACAECDKRFASRASYEHHLKYTLVHAPTLPLKHKCSTCDKGYRSRGELRDHVNYQHMGRTQHKCPICGKALATRRCVGRHVRRAHHGVREAQRDKICQQCGKAFRDKKGLREHEFIHTGERPLSCEICGCTFRQSASLYTHRKRVHKIFPQKKNVELLEPEDSEKLVDKQITV</sequence>
<dbReference type="PANTHER" id="PTHR24399:SF70">
    <property type="entry name" value="C2H2-TYPE DOMAIN-CONTAINING PROTEIN"/>
    <property type="match status" value="1"/>
</dbReference>